<evidence type="ECO:0000313" key="2">
    <source>
        <dbReference type="Proteomes" id="UP000315295"/>
    </source>
</evidence>
<accession>A0A540NS86</accession>
<organism evidence="1 2">
    <name type="scientific">Malus baccata</name>
    <name type="common">Siberian crab apple</name>
    <name type="synonym">Pyrus baccata</name>
    <dbReference type="NCBI Taxonomy" id="106549"/>
    <lineage>
        <taxon>Eukaryota</taxon>
        <taxon>Viridiplantae</taxon>
        <taxon>Streptophyta</taxon>
        <taxon>Embryophyta</taxon>
        <taxon>Tracheophyta</taxon>
        <taxon>Spermatophyta</taxon>
        <taxon>Magnoliopsida</taxon>
        <taxon>eudicotyledons</taxon>
        <taxon>Gunneridae</taxon>
        <taxon>Pentapetalae</taxon>
        <taxon>rosids</taxon>
        <taxon>fabids</taxon>
        <taxon>Rosales</taxon>
        <taxon>Rosaceae</taxon>
        <taxon>Amygdaloideae</taxon>
        <taxon>Maleae</taxon>
        <taxon>Malus</taxon>
    </lineage>
</organism>
<evidence type="ECO:0000313" key="1">
    <source>
        <dbReference type="EMBL" id="TQE13908.1"/>
    </source>
</evidence>
<name>A0A540NS86_MALBA</name>
<dbReference type="AlphaFoldDB" id="A0A540NS86"/>
<gene>
    <name evidence="1" type="ORF">C1H46_000539</name>
</gene>
<proteinExistence type="predicted"/>
<keyword evidence="2" id="KW-1185">Reference proteome</keyword>
<dbReference type="EMBL" id="VIEB01000008">
    <property type="protein sequence ID" value="TQE13908.1"/>
    <property type="molecule type" value="Genomic_DNA"/>
</dbReference>
<reference evidence="1 2" key="1">
    <citation type="journal article" date="2019" name="G3 (Bethesda)">
        <title>Sequencing of a Wild Apple (Malus baccata) Genome Unravels the Differences Between Cultivated and Wild Apple Species Regarding Disease Resistance and Cold Tolerance.</title>
        <authorList>
            <person name="Chen X."/>
        </authorList>
    </citation>
    <scope>NUCLEOTIDE SEQUENCE [LARGE SCALE GENOMIC DNA]</scope>
    <source>
        <strain evidence="2">cv. Shandingzi</strain>
        <tissue evidence="1">Leaves</tissue>
    </source>
</reference>
<dbReference type="Proteomes" id="UP000315295">
    <property type="component" value="Unassembled WGS sequence"/>
</dbReference>
<comment type="caution">
    <text evidence="1">The sequence shown here is derived from an EMBL/GenBank/DDBJ whole genome shotgun (WGS) entry which is preliminary data.</text>
</comment>
<protein>
    <submittedName>
        <fullName evidence="1">Uncharacterized protein</fullName>
    </submittedName>
</protein>
<sequence>MYLRSRHQQQPLLKILRDIGIIPHYIALHVEITQQPPPPVLYRDTREMCPWRYLEVKPFSERVLTRESGTFLLSCLRISEGFADPKAHCEPTDVDILFSLYFRKGTRPENLLLNRFKKVTWIWIHDSINKLGCWIQRRMRKHEPPRLMCWFQNMVQEAAPFLLLERRLTVQQLDEVNEKENL</sequence>